<keyword evidence="3" id="KW-1185">Reference proteome</keyword>
<comment type="caution">
    <text evidence="2">The sequence shown here is derived from an EMBL/GenBank/DDBJ whole genome shotgun (WGS) entry which is preliminary data.</text>
</comment>
<organism evidence="2 3">
    <name type="scientific">Hypsibius exemplaris</name>
    <name type="common">Freshwater tardigrade</name>
    <dbReference type="NCBI Taxonomy" id="2072580"/>
    <lineage>
        <taxon>Eukaryota</taxon>
        <taxon>Metazoa</taxon>
        <taxon>Ecdysozoa</taxon>
        <taxon>Tardigrada</taxon>
        <taxon>Eutardigrada</taxon>
        <taxon>Parachela</taxon>
        <taxon>Hypsibioidea</taxon>
        <taxon>Hypsibiidae</taxon>
        <taxon>Hypsibius</taxon>
    </lineage>
</organism>
<evidence type="ECO:0000256" key="1">
    <source>
        <dbReference type="SAM" id="MobiDB-lite"/>
    </source>
</evidence>
<name>A0A1W0WJ87_HYPEX</name>
<proteinExistence type="predicted"/>
<evidence type="ECO:0000313" key="2">
    <source>
        <dbReference type="EMBL" id="OQV15274.1"/>
    </source>
</evidence>
<accession>A0A1W0WJ87</accession>
<dbReference type="AlphaFoldDB" id="A0A1W0WJ87"/>
<protein>
    <submittedName>
        <fullName evidence="2">Uncharacterized protein</fullName>
    </submittedName>
</protein>
<feature type="region of interest" description="Disordered" evidence="1">
    <location>
        <begin position="23"/>
        <end position="58"/>
    </location>
</feature>
<evidence type="ECO:0000313" key="3">
    <source>
        <dbReference type="Proteomes" id="UP000192578"/>
    </source>
</evidence>
<reference evidence="3" key="1">
    <citation type="submission" date="2017-01" db="EMBL/GenBank/DDBJ databases">
        <title>Comparative genomics of anhydrobiosis in the tardigrade Hypsibius dujardini.</title>
        <authorList>
            <person name="Yoshida Y."/>
            <person name="Koutsovoulos G."/>
            <person name="Laetsch D."/>
            <person name="Stevens L."/>
            <person name="Kumar S."/>
            <person name="Horikawa D."/>
            <person name="Ishino K."/>
            <person name="Komine S."/>
            <person name="Tomita M."/>
            <person name="Blaxter M."/>
            <person name="Arakawa K."/>
        </authorList>
    </citation>
    <scope>NUCLEOTIDE SEQUENCE [LARGE SCALE GENOMIC DNA]</scope>
    <source>
        <strain evidence="3">Z151</strain>
    </source>
</reference>
<dbReference type="Proteomes" id="UP000192578">
    <property type="component" value="Unassembled WGS sequence"/>
</dbReference>
<dbReference type="EMBL" id="MTYJ01000091">
    <property type="protein sequence ID" value="OQV15274.1"/>
    <property type="molecule type" value="Genomic_DNA"/>
</dbReference>
<sequence>MYTGNTTTTSAYLKHFGNRSTRFPRKSLDSKAASARTLPLSASRERERPNSSQLQEGLSNRLLSDITPLQYHSPHWRSCVDFLPDPGGHSRQPLRRLLLKTRSTPSDCECGHIRARGAAGHGRIKDELQFLHRSLHGPIFATAMSMMLASSSQRWFHLKSAPSFRTDRFPQMPTCDFRGLYDGHRSSRRSERSRVEKKRQGIVFVKAGAILPAPESGHEEVHQMARLLANFSSASDGGLSQFSMISRSSGAVHHTGTNGSSMSVCFELSVCRRLFEARQENLQSKVLHEVVVGLPGSSLRLGRRDRVPAQ</sequence>
<gene>
    <name evidence="2" type="ORF">BV898_10507</name>
</gene>